<dbReference type="Proteomes" id="UP001201980">
    <property type="component" value="Unassembled WGS sequence"/>
</dbReference>
<dbReference type="PANTHER" id="PTHR37535:SF4">
    <property type="entry name" value="FLUG DOMAIN-CONTAINING PROTEIN"/>
    <property type="match status" value="1"/>
</dbReference>
<dbReference type="PANTHER" id="PTHR37535">
    <property type="entry name" value="FLUG DOMAIN PROTEIN"/>
    <property type="match status" value="1"/>
</dbReference>
<dbReference type="EMBL" id="JAKWBI020000112">
    <property type="protein sequence ID" value="KAJ2902465.1"/>
    <property type="molecule type" value="Genomic_DNA"/>
</dbReference>
<name>A0AAD5RRE5_9PEZI</name>
<evidence type="ECO:0000313" key="2">
    <source>
        <dbReference type="Proteomes" id="UP001201980"/>
    </source>
</evidence>
<dbReference type="Pfam" id="PF11917">
    <property type="entry name" value="DUF3435"/>
    <property type="match status" value="2"/>
</dbReference>
<gene>
    <name evidence="1" type="ORF">MKZ38_000594</name>
</gene>
<keyword evidence="2" id="KW-1185">Reference proteome</keyword>
<evidence type="ECO:0000313" key="1">
    <source>
        <dbReference type="EMBL" id="KAJ2902465.1"/>
    </source>
</evidence>
<dbReference type="AlphaFoldDB" id="A0AAD5RRE5"/>
<dbReference type="InterPro" id="IPR021842">
    <property type="entry name" value="DUF3435"/>
</dbReference>
<accession>A0AAD5RRE5</accession>
<sequence length="624" mass="73475">MDLLDLSKIEQYRQELRDDETPEPEPLEDKELHDIWQHGNRRRPVPPNLSDNHKANLVGLKHRWIIFATRLGHQDWKSLIKTLSFENKGLGELFMRYLMRRAELDGTSIKYESAIRVNTRKLGGLYKKYAGHPFETSLRDHLRKVARPDFFIYYLNFRWVCDTSAFHIGLDRIDDACLRMFYIWMGCRKHELVYAKPPDITDKVRENNKDSDAYTDVECNKDDYIKPRVKKYWVLYWEDIELWILRDLDGNSGRDRLAMQVLFRWYKGENKKIVPAWYIFIEEQLSVLCPFTHILAKALAEGVIENEGFETRAEPFFATRLNKRAVSITWKKEWLHEPVFRKTVKAETKNSWQGFQDGVLKIPKAADREPQAINNARRSLWEKSDDPITAATFDSRSERLRIQMGLPKKLAQYAQRRGYAESNYRQSVRDQGLRHKANSTIYQEAYHNSRTNAVVQDAFLGRGTQSPYLAIFNHMGLRLNENAPKGIPDEMMRTIGPSTAIRRLEQKMDELQAELREKYGRPSQSVGDDKKRKVFRKIYRDFFAESDKKELQKQLQGIHEPVVERPVVHELPERRKLAAIMGDMDEDLPEEDIVQRKVEAINAMVAYAFVHEPLRRRRPESQDM</sequence>
<proteinExistence type="predicted"/>
<reference evidence="1" key="1">
    <citation type="submission" date="2022-07" db="EMBL/GenBank/DDBJ databases">
        <title>Draft genome sequence of Zalerion maritima ATCC 34329, a (micro)plastics degrading marine fungus.</title>
        <authorList>
            <person name="Paco A."/>
            <person name="Goncalves M.F.M."/>
            <person name="Rocha-Santos T.A.P."/>
            <person name="Alves A."/>
        </authorList>
    </citation>
    <scope>NUCLEOTIDE SEQUENCE</scope>
    <source>
        <strain evidence="1">ATCC 34329</strain>
    </source>
</reference>
<comment type="caution">
    <text evidence="1">The sequence shown here is derived from an EMBL/GenBank/DDBJ whole genome shotgun (WGS) entry which is preliminary data.</text>
</comment>
<protein>
    <submittedName>
        <fullName evidence="1">Uncharacterized protein</fullName>
    </submittedName>
</protein>
<organism evidence="1 2">
    <name type="scientific">Zalerion maritima</name>
    <dbReference type="NCBI Taxonomy" id="339359"/>
    <lineage>
        <taxon>Eukaryota</taxon>
        <taxon>Fungi</taxon>
        <taxon>Dikarya</taxon>
        <taxon>Ascomycota</taxon>
        <taxon>Pezizomycotina</taxon>
        <taxon>Sordariomycetes</taxon>
        <taxon>Lulworthiomycetidae</taxon>
        <taxon>Lulworthiales</taxon>
        <taxon>Lulworthiaceae</taxon>
        <taxon>Zalerion</taxon>
    </lineage>
</organism>